<dbReference type="GO" id="GO:0000978">
    <property type="term" value="F:RNA polymerase II cis-regulatory region sequence-specific DNA binding"/>
    <property type="evidence" value="ECO:0000318"/>
    <property type="project" value="GO_Central"/>
</dbReference>
<reference evidence="8" key="3">
    <citation type="submission" date="2020-12" db="UniProtKB">
        <authorList>
            <consortium name="EnsemblPlants"/>
        </authorList>
    </citation>
    <scope>IDENTIFICATION</scope>
</reference>
<dbReference type="SMART" id="SM00353">
    <property type="entry name" value="HLH"/>
    <property type="match status" value="1"/>
</dbReference>
<keyword evidence="9" id="KW-1185">Reference proteome</keyword>
<evidence type="ECO:0000313" key="7">
    <source>
        <dbReference type="EMBL" id="PNR27004.1"/>
    </source>
</evidence>
<keyword evidence="3" id="KW-0804">Transcription</keyword>
<dbReference type="Gramene" id="Pp3c26_10830V3.1">
    <property type="protein sequence ID" value="Pp3c26_10830V3.1"/>
    <property type="gene ID" value="Pp3c26_10830"/>
</dbReference>
<accession>A0A2K1ICK3</accession>
<evidence type="ECO:0000259" key="6">
    <source>
        <dbReference type="PROSITE" id="PS50888"/>
    </source>
</evidence>
<dbReference type="GO" id="GO:0000981">
    <property type="term" value="F:DNA-binding transcription factor activity, RNA polymerase II-specific"/>
    <property type="evidence" value="ECO:0000318"/>
    <property type="project" value="GO_Central"/>
</dbReference>
<dbReference type="Pfam" id="PF00010">
    <property type="entry name" value="HLH"/>
    <property type="match status" value="1"/>
</dbReference>
<comment type="subcellular location">
    <subcellularLocation>
        <location evidence="1">Nucleus</location>
    </subcellularLocation>
</comment>
<evidence type="ECO:0000313" key="8">
    <source>
        <dbReference type="EnsemblPlants" id="Pp3c26_10830V3.1"/>
    </source>
</evidence>
<dbReference type="Proteomes" id="UP000006727">
    <property type="component" value="Chromosome 26"/>
</dbReference>
<dbReference type="InterPro" id="IPR011598">
    <property type="entry name" value="bHLH_dom"/>
</dbReference>
<evidence type="ECO:0000256" key="2">
    <source>
        <dbReference type="ARBA" id="ARBA00023015"/>
    </source>
</evidence>
<dbReference type="PaxDb" id="3218-PP1S6_167V6.1"/>
<dbReference type="InterPro" id="IPR045843">
    <property type="entry name" value="IND-like"/>
</dbReference>
<evidence type="ECO:0000256" key="5">
    <source>
        <dbReference type="SAM" id="MobiDB-lite"/>
    </source>
</evidence>
<dbReference type="Gramene" id="Pp3c26_10830V3.6">
    <property type="protein sequence ID" value="Pp3c26_10830V3.6"/>
    <property type="gene ID" value="Pp3c26_10830"/>
</dbReference>
<dbReference type="CDD" id="cd11454">
    <property type="entry name" value="bHLH_AtIND_like"/>
    <property type="match status" value="1"/>
</dbReference>
<reference evidence="7 9" key="2">
    <citation type="journal article" date="2018" name="Plant J.">
        <title>The Physcomitrella patens chromosome-scale assembly reveals moss genome structure and evolution.</title>
        <authorList>
            <person name="Lang D."/>
            <person name="Ullrich K.K."/>
            <person name="Murat F."/>
            <person name="Fuchs J."/>
            <person name="Jenkins J."/>
            <person name="Haas F.B."/>
            <person name="Piednoel M."/>
            <person name="Gundlach H."/>
            <person name="Van Bel M."/>
            <person name="Meyberg R."/>
            <person name="Vives C."/>
            <person name="Morata J."/>
            <person name="Symeonidi A."/>
            <person name="Hiss M."/>
            <person name="Muchero W."/>
            <person name="Kamisugi Y."/>
            <person name="Saleh O."/>
            <person name="Blanc G."/>
            <person name="Decker E.L."/>
            <person name="van Gessel N."/>
            <person name="Grimwood J."/>
            <person name="Hayes R.D."/>
            <person name="Graham S.W."/>
            <person name="Gunter L.E."/>
            <person name="McDaniel S.F."/>
            <person name="Hoernstein S.N.W."/>
            <person name="Larsson A."/>
            <person name="Li F.W."/>
            <person name="Perroud P.F."/>
            <person name="Phillips J."/>
            <person name="Ranjan P."/>
            <person name="Rokshar D.S."/>
            <person name="Rothfels C.J."/>
            <person name="Schneider L."/>
            <person name="Shu S."/>
            <person name="Stevenson D.W."/>
            <person name="Thummler F."/>
            <person name="Tillich M."/>
            <person name="Villarreal Aguilar J.C."/>
            <person name="Widiez T."/>
            <person name="Wong G.K."/>
            <person name="Wymore A."/>
            <person name="Zhang Y."/>
            <person name="Zimmer A.D."/>
            <person name="Quatrano R.S."/>
            <person name="Mayer K.F.X."/>
            <person name="Goodstein D."/>
            <person name="Casacuberta J.M."/>
            <person name="Vandepoele K."/>
            <person name="Reski R."/>
            <person name="Cuming A.C."/>
            <person name="Tuskan G.A."/>
            <person name="Maumus F."/>
            <person name="Salse J."/>
            <person name="Schmutz J."/>
            <person name="Rensing S.A."/>
        </authorList>
    </citation>
    <scope>NUCLEOTIDE SEQUENCE [LARGE SCALE GENOMIC DNA]</scope>
    <source>
        <strain evidence="8 9">cv. Gransden 2004</strain>
    </source>
</reference>
<dbReference type="EnsemblPlants" id="Pp3c26_10830V3.6">
    <property type="protein sequence ID" value="Pp3c26_10830V3.6"/>
    <property type="gene ID" value="Pp3c26_10830"/>
</dbReference>
<dbReference type="PANTHER" id="PTHR45914">
    <property type="entry name" value="TRANSCRIPTION FACTOR HEC3-RELATED"/>
    <property type="match status" value="1"/>
</dbReference>
<reference evidence="7 9" key="1">
    <citation type="journal article" date="2008" name="Science">
        <title>The Physcomitrella genome reveals evolutionary insights into the conquest of land by plants.</title>
        <authorList>
            <person name="Rensing S."/>
            <person name="Lang D."/>
            <person name="Zimmer A."/>
            <person name="Terry A."/>
            <person name="Salamov A."/>
            <person name="Shapiro H."/>
            <person name="Nishiyama T."/>
            <person name="Perroud P.-F."/>
            <person name="Lindquist E."/>
            <person name="Kamisugi Y."/>
            <person name="Tanahashi T."/>
            <person name="Sakakibara K."/>
            <person name="Fujita T."/>
            <person name="Oishi K."/>
            <person name="Shin-I T."/>
            <person name="Kuroki Y."/>
            <person name="Toyoda A."/>
            <person name="Suzuki Y."/>
            <person name="Hashimoto A."/>
            <person name="Yamaguchi K."/>
            <person name="Sugano A."/>
            <person name="Kohara Y."/>
            <person name="Fujiyama A."/>
            <person name="Anterola A."/>
            <person name="Aoki S."/>
            <person name="Ashton N."/>
            <person name="Barbazuk W.B."/>
            <person name="Barker E."/>
            <person name="Bennetzen J."/>
            <person name="Bezanilla M."/>
            <person name="Blankenship R."/>
            <person name="Cho S.H."/>
            <person name="Dutcher S."/>
            <person name="Estelle M."/>
            <person name="Fawcett J.A."/>
            <person name="Gundlach H."/>
            <person name="Hanada K."/>
            <person name="Heyl A."/>
            <person name="Hicks K.A."/>
            <person name="Hugh J."/>
            <person name="Lohr M."/>
            <person name="Mayer K."/>
            <person name="Melkozernov A."/>
            <person name="Murata T."/>
            <person name="Nelson D."/>
            <person name="Pils B."/>
            <person name="Prigge M."/>
            <person name="Reiss B."/>
            <person name="Renner T."/>
            <person name="Rombauts S."/>
            <person name="Rushton P."/>
            <person name="Sanderfoot A."/>
            <person name="Schween G."/>
            <person name="Shiu S.-H."/>
            <person name="Stueber K."/>
            <person name="Theodoulou F.L."/>
            <person name="Tu H."/>
            <person name="Van de Peer Y."/>
            <person name="Verrier P.J."/>
            <person name="Waters E."/>
            <person name="Wood A."/>
            <person name="Yang L."/>
            <person name="Cove D."/>
            <person name="Cuming A."/>
            <person name="Hasebe M."/>
            <person name="Lucas S."/>
            <person name="Mishler D.B."/>
            <person name="Reski R."/>
            <person name="Grigoriev I."/>
            <person name="Quatrano R.S."/>
            <person name="Boore J.L."/>
        </authorList>
    </citation>
    <scope>NUCLEOTIDE SEQUENCE [LARGE SCALE GENOMIC DNA]</scope>
    <source>
        <strain evidence="8 9">cv. Gransden 2004</strain>
    </source>
</reference>
<dbReference type="SUPFAM" id="SSF47459">
    <property type="entry name" value="HLH, helix-loop-helix DNA-binding domain"/>
    <property type="match status" value="1"/>
</dbReference>
<dbReference type="GO" id="GO:0006357">
    <property type="term" value="P:regulation of transcription by RNA polymerase II"/>
    <property type="evidence" value="ECO:0000318"/>
    <property type="project" value="GO_Central"/>
</dbReference>
<dbReference type="Gramene" id="Pp3c26_10830V3.2">
    <property type="protein sequence ID" value="Pp3c26_10830V3.2"/>
    <property type="gene ID" value="Pp3c26_10830"/>
</dbReference>
<dbReference type="AlphaFoldDB" id="A0A2K1ICK3"/>
<evidence type="ECO:0000256" key="1">
    <source>
        <dbReference type="ARBA" id="ARBA00004123"/>
    </source>
</evidence>
<dbReference type="EnsemblPlants" id="Pp3c26_10830V3.1">
    <property type="protein sequence ID" value="Pp3c26_10830V3.1"/>
    <property type="gene ID" value="Pp3c26_10830"/>
</dbReference>
<dbReference type="OrthoDB" id="651283at2759"/>
<evidence type="ECO:0000256" key="4">
    <source>
        <dbReference type="ARBA" id="ARBA00023242"/>
    </source>
</evidence>
<proteinExistence type="predicted"/>
<dbReference type="InterPro" id="IPR036638">
    <property type="entry name" value="HLH_DNA-bd_sf"/>
</dbReference>
<keyword evidence="4" id="KW-0539">Nucleus</keyword>
<keyword evidence="2" id="KW-0805">Transcription regulation</keyword>
<gene>
    <name evidence="8" type="primary">LOC112277727</name>
    <name evidence="7" type="ORF">PHYPA_030485</name>
</gene>
<dbReference type="GeneID" id="112277727"/>
<dbReference type="KEGG" id="ppp:112277727"/>
<dbReference type="RefSeq" id="XP_024366157.1">
    <property type="nucleotide sequence ID" value="XM_024510389.2"/>
</dbReference>
<dbReference type="GO" id="GO:0005634">
    <property type="term" value="C:nucleus"/>
    <property type="evidence" value="ECO:0000318"/>
    <property type="project" value="GO_Central"/>
</dbReference>
<organism evidence="7">
    <name type="scientific">Physcomitrium patens</name>
    <name type="common">Spreading-leaved earth moss</name>
    <name type="synonym">Physcomitrella patens</name>
    <dbReference type="NCBI Taxonomy" id="3218"/>
    <lineage>
        <taxon>Eukaryota</taxon>
        <taxon>Viridiplantae</taxon>
        <taxon>Streptophyta</taxon>
        <taxon>Embryophyta</taxon>
        <taxon>Bryophyta</taxon>
        <taxon>Bryophytina</taxon>
        <taxon>Bryopsida</taxon>
        <taxon>Funariidae</taxon>
        <taxon>Funariales</taxon>
        <taxon>Funariaceae</taxon>
        <taxon>Physcomitrium</taxon>
    </lineage>
</organism>
<dbReference type="PROSITE" id="PS50888">
    <property type="entry name" value="BHLH"/>
    <property type="match status" value="1"/>
</dbReference>
<feature type="domain" description="BHLH" evidence="6">
    <location>
        <begin position="453"/>
        <end position="502"/>
    </location>
</feature>
<protein>
    <recommendedName>
        <fullName evidence="6">BHLH domain-containing protein</fullName>
    </recommendedName>
</protein>
<dbReference type="Gene3D" id="4.10.280.10">
    <property type="entry name" value="Helix-loop-helix DNA-binding domain"/>
    <property type="match status" value="1"/>
</dbReference>
<feature type="region of interest" description="Disordered" evidence="5">
    <location>
        <begin position="272"/>
        <end position="291"/>
    </location>
</feature>
<dbReference type="EMBL" id="ABEU02000026">
    <property type="protein sequence ID" value="PNR27004.1"/>
    <property type="molecule type" value="Genomic_DNA"/>
</dbReference>
<dbReference type="EnsemblPlants" id="Pp3c26_10830V3.2">
    <property type="protein sequence ID" value="Pp3c26_10830V3.2"/>
    <property type="gene ID" value="Pp3c26_10830"/>
</dbReference>
<dbReference type="GO" id="GO:0046983">
    <property type="term" value="F:protein dimerization activity"/>
    <property type="evidence" value="ECO:0007669"/>
    <property type="project" value="InterPro"/>
</dbReference>
<evidence type="ECO:0000313" key="9">
    <source>
        <dbReference type="Proteomes" id="UP000006727"/>
    </source>
</evidence>
<name>A0A2K1ICK3_PHYPA</name>
<sequence>MTDLISILESSGSSREEMCPVAVPSSVASSCERLIWEGWTAQPSPVEESTTSKLLPKLLPELETSSYSALTLQQPDALSSILSVLHPFSHYSSASLELARNPDWSLKSSNPLRESSSEAGIRTSSFEGLYSGQHTTKKIHLGVIPYHLSEDQRQCAVSPPENECRLLSANSSGSLHWWHSIGPESPSSTLAFHNIGIQHSTFEKCEPRGQSHSSWPAASGTSPTVQYFHAHSADNEGVEVVKQDDSQISKALATYQPHGDHSLVLNSDRIASTTSHSEDPCGPKPGRRPAASYDTEMILSPSESFLTTPNMLSTLECVISGASNISDQYMNFVREPQEQRLSSISDLSLIPDSHADPHSIGFISGTFRTDSHGTGIRKNRIFLSDEESDFLPKKRSKYTVRGDFQMDRFDAVWGNTGLRGSSCPGNSVSQMMAIYEFGPALNRNGRPRVQRGSATDPQSVHARARREKIAERLRKLQHLIPNGGKVDIVTMLDEAVHYVQFLKRQVTLLKSDEYWMYATPTSYRSKFDDCSLVPGENN</sequence>
<evidence type="ECO:0000256" key="3">
    <source>
        <dbReference type="ARBA" id="ARBA00023163"/>
    </source>
</evidence>
<dbReference type="RefSeq" id="XP_024366158.1">
    <property type="nucleotide sequence ID" value="XM_024510390.2"/>
</dbReference>